<evidence type="ECO:0000313" key="2">
    <source>
        <dbReference type="EMBL" id="CAG7721712.1"/>
    </source>
</evidence>
<feature type="signal peptide" evidence="1">
    <location>
        <begin position="1"/>
        <end position="20"/>
    </location>
</feature>
<name>A0A8J2NX14_9HEXA</name>
<proteinExistence type="predicted"/>
<sequence length="117" mass="12654">MGFLRKIPLALFLLIQVCVAVEHNLPEGLEIVDPRSLGLAGADLDKFLGNVKLLPVSGNGLGTKEGPKTQILTVGFEGDEGINLDDFELPSVDNLPDSEKNVAQAAFSRFKDFFKDP</sequence>
<dbReference type="AlphaFoldDB" id="A0A8J2NX14"/>
<protein>
    <submittedName>
        <fullName evidence="2">Uncharacterized protein</fullName>
    </submittedName>
</protein>
<evidence type="ECO:0000313" key="3">
    <source>
        <dbReference type="Proteomes" id="UP000708208"/>
    </source>
</evidence>
<accession>A0A8J2NX14</accession>
<gene>
    <name evidence="2" type="ORF">AFUS01_LOCUS10908</name>
</gene>
<feature type="chain" id="PRO_5035269415" evidence="1">
    <location>
        <begin position="21"/>
        <end position="117"/>
    </location>
</feature>
<dbReference type="EMBL" id="CAJVCH010082138">
    <property type="protein sequence ID" value="CAG7721712.1"/>
    <property type="molecule type" value="Genomic_DNA"/>
</dbReference>
<comment type="caution">
    <text evidence="2">The sequence shown here is derived from an EMBL/GenBank/DDBJ whole genome shotgun (WGS) entry which is preliminary data.</text>
</comment>
<keyword evidence="1" id="KW-0732">Signal</keyword>
<keyword evidence="3" id="KW-1185">Reference proteome</keyword>
<evidence type="ECO:0000256" key="1">
    <source>
        <dbReference type="SAM" id="SignalP"/>
    </source>
</evidence>
<reference evidence="2" key="1">
    <citation type="submission" date="2021-06" db="EMBL/GenBank/DDBJ databases">
        <authorList>
            <person name="Hodson N. C."/>
            <person name="Mongue J. A."/>
            <person name="Jaron S. K."/>
        </authorList>
    </citation>
    <scope>NUCLEOTIDE SEQUENCE</scope>
</reference>
<organism evidence="2 3">
    <name type="scientific">Allacma fusca</name>
    <dbReference type="NCBI Taxonomy" id="39272"/>
    <lineage>
        <taxon>Eukaryota</taxon>
        <taxon>Metazoa</taxon>
        <taxon>Ecdysozoa</taxon>
        <taxon>Arthropoda</taxon>
        <taxon>Hexapoda</taxon>
        <taxon>Collembola</taxon>
        <taxon>Symphypleona</taxon>
        <taxon>Sminthuridae</taxon>
        <taxon>Allacma</taxon>
    </lineage>
</organism>
<feature type="non-terminal residue" evidence="2">
    <location>
        <position position="1"/>
    </location>
</feature>
<dbReference type="Proteomes" id="UP000708208">
    <property type="component" value="Unassembled WGS sequence"/>
</dbReference>
<dbReference type="OrthoDB" id="8291106at2759"/>